<proteinExistence type="predicted"/>
<gene>
    <name evidence="3" type="ORF">SAMN05216559_0024</name>
</gene>
<reference evidence="3 4" key="1">
    <citation type="submission" date="2016-10" db="EMBL/GenBank/DDBJ databases">
        <authorList>
            <person name="de Groot N.N."/>
        </authorList>
    </citation>
    <scope>NUCLEOTIDE SEQUENCE [LARGE SCALE GENOMIC DNA]</scope>
    <source>
        <strain evidence="3 4">CGMCC 1.10457</strain>
    </source>
</reference>
<dbReference type="InterPro" id="IPR012334">
    <property type="entry name" value="Pectin_lyas_fold"/>
</dbReference>
<dbReference type="Proteomes" id="UP000199062">
    <property type="component" value="Unassembled WGS sequence"/>
</dbReference>
<dbReference type="SUPFAM" id="SSF51126">
    <property type="entry name" value="Pectin lyase-like"/>
    <property type="match status" value="1"/>
</dbReference>
<organism evidence="3 4">
    <name type="scientific">Halomicrobium zhouii</name>
    <dbReference type="NCBI Taxonomy" id="767519"/>
    <lineage>
        <taxon>Archaea</taxon>
        <taxon>Methanobacteriati</taxon>
        <taxon>Methanobacteriota</taxon>
        <taxon>Stenosarchaea group</taxon>
        <taxon>Halobacteria</taxon>
        <taxon>Halobacteriales</taxon>
        <taxon>Haloarculaceae</taxon>
        <taxon>Halomicrobium</taxon>
    </lineage>
</organism>
<evidence type="ECO:0000313" key="3">
    <source>
        <dbReference type="EMBL" id="SFR85045.1"/>
    </source>
</evidence>
<dbReference type="SMART" id="SM00722">
    <property type="entry name" value="CASH"/>
    <property type="match status" value="2"/>
</dbReference>
<dbReference type="InterPro" id="IPR051550">
    <property type="entry name" value="SCF-Subunits/Alg-Epimerases"/>
</dbReference>
<dbReference type="STRING" id="767519.SAMN05216559_0024"/>
<dbReference type="SMART" id="SM00710">
    <property type="entry name" value="PbH1"/>
    <property type="match status" value="8"/>
</dbReference>
<feature type="domain" description="Carbohydrate-binding/sugar hydrolysis" evidence="2">
    <location>
        <begin position="106"/>
        <end position="236"/>
    </location>
</feature>
<keyword evidence="4" id="KW-1185">Reference proteome</keyword>
<dbReference type="InterPro" id="IPR007742">
    <property type="entry name" value="NosD_dom"/>
</dbReference>
<evidence type="ECO:0000256" key="1">
    <source>
        <dbReference type="ARBA" id="ARBA00022737"/>
    </source>
</evidence>
<dbReference type="InterPro" id="IPR006633">
    <property type="entry name" value="Carb-bd_sugar_hydrolysis-dom"/>
</dbReference>
<dbReference type="OrthoDB" id="29186at2157"/>
<dbReference type="NCBIfam" id="TIGR04247">
    <property type="entry name" value="NosD_copper_fam"/>
    <property type="match status" value="1"/>
</dbReference>
<dbReference type="Gene3D" id="2.160.20.10">
    <property type="entry name" value="Single-stranded right-handed beta-helix, Pectin lyase-like"/>
    <property type="match status" value="2"/>
</dbReference>
<sequence length="478" mass="50973">MRLGRLYVALTAFVLVVAAAGAAAAPQQTSGTDTDAVTVDADVPDPDAFEAPDDDGVATVDGTEYGSVQAAVDVADPGDTVRLSGRFDENVTVRTANVTVTAAGPGTAGNGAAESGDPVAMIDGGGEGDVLAIEAPNVTVERIWINNSGWEADTEDAGVFVNGTDATLDSVRLTEVTFGVWVDGVDGVTIENSTIVGREEVRSHAERGNGINLWETEDVVVRGNDITRVRDGIYFSWAEGVEATDNRMWDLRFGVHYMYSDDNLLADNLAFDNDVGYALMVSENLRIVDNRAVDNDGGSGHGILVKDVEDTTIRGNVLAGNEHGLFASNGQDNRIESNLVMENTVGVHSTAGSTDQTVVNNSFVHNDLQAFSTNDAVVAWNGTHEGNYWSDARTADRSGDGVSELRHRPAGTVEQVLHDHPQAGVFAESPAFSAVRMAENSFPVLESPGIVDHHPLVESPHDWEHYYADHTDNAHRND</sequence>
<dbReference type="InterPro" id="IPR011050">
    <property type="entry name" value="Pectin_lyase_fold/virulence"/>
</dbReference>
<evidence type="ECO:0000313" key="4">
    <source>
        <dbReference type="Proteomes" id="UP000199062"/>
    </source>
</evidence>
<dbReference type="RefSeq" id="WP_218155499.1">
    <property type="nucleotide sequence ID" value="NZ_FOZK01000001.1"/>
</dbReference>
<dbReference type="PANTHER" id="PTHR22990:SF15">
    <property type="entry name" value="F-BOX ONLY PROTEIN 10"/>
    <property type="match status" value="1"/>
</dbReference>
<dbReference type="InterPro" id="IPR026464">
    <property type="entry name" value="NosD_copper_fam"/>
</dbReference>
<evidence type="ECO:0000259" key="2">
    <source>
        <dbReference type="SMART" id="SM00722"/>
    </source>
</evidence>
<accession>A0A1I6K1B3</accession>
<dbReference type="Pfam" id="PF05048">
    <property type="entry name" value="NosD"/>
    <property type="match status" value="1"/>
</dbReference>
<protein>
    <submittedName>
        <fullName evidence="3">Nitrous oxidase accessory protein</fullName>
    </submittedName>
</protein>
<feature type="domain" description="Carbohydrate-binding/sugar hydrolysis" evidence="2">
    <location>
        <begin position="242"/>
        <end position="403"/>
    </location>
</feature>
<name>A0A1I6K1B3_9EURY</name>
<dbReference type="EMBL" id="FOZK01000001">
    <property type="protein sequence ID" value="SFR85045.1"/>
    <property type="molecule type" value="Genomic_DNA"/>
</dbReference>
<dbReference type="AlphaFoldDB" id="A0A1I6K1B3"/>
<dbReference type="PANTHER" id="PTHR22990">
    <property type="entry name" value="F-BOX ONLY PROTEIN"/>
    <property type="match status" value="1"/>
</dbReference>
<dbReference type="InterPro" id="IPR006626">
    <property type="entry name" value="PbH1"/>
</dbReference>
<keyword evidence="1" id="KW-0677">Repeat</keyword>